<comment type="caution">
    <text evidence="8">The sequence shown here is derived from an EMBL/GenBank/DDBJ whole genome shotgun (WGS) entry which is preliminary data.</text>
</comment>
<organism evidence="8 9">
    <name type="scientific">Papiliotrema laurentii</name>
    <name type="common">Cryptococcus laurentii</name>
    <dbReference type="NCBI Taxonomy" id="5418"/>
    <lineage>
        <taxon>Eukaryota</taxon>
        <taxon>Fungi</taxon>
        <taxon>Dikarya</taxon>
        <taxon>Basidiomycota</taxon>
        <taxon>Agaricomycotina</taxon>
        <taxon>Tremellomycetes</taxon>
        <taxon>Tremellales</taxon>
        <taxon>Rhynchogastremaceae</taxon>
        <taxon>Papiliotrema</taxon>
    </lineage>
</organism>
<comment type="subcellular location">
    <subcellularLocation>
        <location evidence="1">Membrane</location>
        <topology evidence="1">Multi-pass membrane protein</topology>
    </subcellularLocation>
</comment>
<dbReference type="PANTHER" id="PTHR43341">
    <property type="entry name" value="AMINO ACID PERMEASE"/>
    <property type="match status" value="1"/>
</dbReference>
<keyword evidence="2 6" id="KW-0812">Transmembrane</keyword>
<feature type="transmembrane region" description="Helical" evidence="6">
    <location>
        <begin position="440"/>
        <end position="465"/>
    </location>
</feature>
<gene>
    <name evidence="8" type="ORF">DB88DRAFT_221553</name>
</gene>
<keyword evidence="3 6" id="KW-1133">Transmembrane helix</keyword>
<evidence type="ECO:0000256" key="5">
    <source>
        <dbReference type="SAM" id="MobiDB-lite"/>
    </source>
</evidence>
<evidence type="ECO:0000256" key="4">
    <source>
        <dbReference type="ARBA" id="ARBA00023136"/>
    </source>
</evidence>
<feature type="compositionally biased region" description="Polar residues" evidence="5">
    <location>
        <begin position="29"/>
        <end position="48"/>
    </location>
</feature>
<evidence type="ECO:0000256" key="1">
    <source>
        <dbReference type="ARBA" id="ARBA00004141"/>
    </source>
</evidence>
<feature type="transmembrane region" description="Helical" evidence="6">
    <location>
        <begin position="199"/>
        <end position="220"/>
    </location>
</feature>
<dbReference type="GO" id="GO:0015171">
    <property type="term" value="F:amino acid transmembrane transporter activity"/>
    <property type="evidence" value="ECO:0007669"/>
    <property type="project" value="TreeGrafter"/>
</dbReference>
<sequence length="589" mass="64545">MLPVYIPEPQHPHVLSDSTPTRVGDTADHSQIMSEPQPSSSKAPSENGPNGKFGEDELFPIQQAVMVHESTHLGHDPSSAVHRGLKPRHIQLIAISGAIGAGVFISIGGPLSAGGPLGLLIGLSLWCFVIWCFSNCVIEMCTLLPVSGGYMHYAGRFLDPSARFASGYNQILGGISFVCFELTAMQVVIQYWHPDVNPAITITLGLAGLCAANGISVRLYGEIEFWISILKVILMLGLFLFTFITMLGGNPIHDRYGFRFWKNPGVFATDDAVGRLRGIWSGVTWGAFAVAGPDFLSVVAGETKDPRRVLPKCFNATIFRVIFFYIGSALAVSINCPSDAPELLGGLSNAGRSPYIINMNRLMIPVLPSLVNAIVFTSIFSTGSSFMFTASRMLYTLSLHGQAPKVFSRVNRYGTPYLAVGLVASFGCLSYLTLSSQAGVVLVWFTNMTTACTLMTWIIIGITYIRFRQGVFAQGVSHILPVKGYWQPFSAWFATIFSIFTLVFSGSYLFAPGGFTVPDLIFSYFGAWFYIFNFCLWKIKGIVTGTQRGIGISVKEMDFVSDLEEIEELTERERIERENRSEPALYTSA</sequence>
<evidence type="ECO:0000313" key="8">
    <source>
        <dbReference type="EMBL" id="KAK1925966.1"/>
    </source>
</evidence>
<feature type="transmembrane region" description="Helical" evidence="6">
    <location>
        <begin position="313"/>
        <end position="334"/>
    </location>
</feature>
<evidence type="ECO:0000313" key="9">
    <source>
        <dbReference type="Proteomes" id="UP001182556"/>
    </source>
</evidence>
<feature type="transmembrane region" description="Helical" evidence="6">
    <location>
        <begin position="279"/>
        <end position="301"/>
    </location>
</feature>
<dbReference type="GO" id="GO:0016020">
    <property type="term" value="C:membrane"/>
    <property type="evidence" value="ECO:0007669"/>
    <property type="project" value="UniProtKB-SubCell"/>
</dbReference>
<reference evidence="8" key="1">
    <citation type="submission" date="2023-02" db="EMBL/GenBank/DDBJ databases">
        <title>Identification and recombinant expression of a fungal hydrolase from Papiliotrema laurentii that hydrolyzes apple cutin and clears colloidal polyester polyurethane.</title>
        <authorList>
            <consortium name="DOE Joint Genome Institute"/>
            <person name="Roman V.A."/>
            <person name="Bojanowski C."/>
            <person name="Crable B.R."/>
            <person name="Wagner D.N."/>
            <person name="Hung C.S."/>
            <person name="Nadeau L.J."/>
            <person name="Schratz L."/>
            <person name="Haridas S."/>
            <person name="Pangilinan J."/>
            <person name="Lipzen A."/>
            <person name="Na H."/>
            <person name="Yan M."/>
            <person name="Ng V."/>
            <person name="Grigoriev I.V."/>
            <person name="Spatafora J.W."/>
            <person name="Barlow D."/>
            <person name="Biffinger J."/>
            <person name="Kelley-Loughnane N."/>
            <person name="Varaljay V.A."/>
            <person name="Crookes-Goodson W.J."/>
        </authorList>
    </citation>
    <scope>NUCLEOTIDE SEQUENCE</scope>
    <source>
        <strain evidence="8">5307AH</strain>
    </source>
</reference>
<dbReference type="Proteomes" id="UP001182556">
    <property type="component" value="Unassembled WGS sequence"/>
</dbReference>
<feature type="transmembrane region" description="Helical" evidence="6">
    <location>
        <begin position="485"/>
        <end position="509"/>
    </location>
</feature>
<feature type="transmembrane region" description="Helical" evidence="6">
    <location>
        <begin position="171"/>
        <end position="193"/>
    </location>
</feature>
<accession>A0AAD9FTF3</accession>
<dbReference type="InterPro" id="IPR004841">
    <property type="entry name" value="AA-permease/SLC12A_dom"/>
</dbReference>
<feature type="transmembrane region" description="Helical" evidence="6">
    <location>
        <begin position="370"/>
        <end position="395"/>
    </location>
</feature>
<proteinExistence type="predicted"/>
<name>A0AAD9FTF3_PAPLA</name>
<dbReference type="Pfam" id="PF00324">
    <property type="entry name" value="AA_permease"/>
    <property type="match status" value="1"/>
</dbReference>
<keyword evidence="4 6" id="KW-0472">Membrane</keyword>
<dbReference type="PANTHER" id="PTHR43341:SF15">
    <property type="entry name" value="GENERAL AMINO ACID PERMEASE AGP2"/>
    <property type="match status" value="1"/>
</dbReference>
<protein>
    <submittedName>
        <fullName evidence="8">Amino acid permease-domain-containing protein</fullName>
    </submittedName>
</protein>
<feature type="transmembrane region" description="Helical" evidence="6">
    <location>
        <begin position="92"/>
        <end position="111"/>
    </location>
</feature>
<dbReference type="EMBL" id="JAODAN010000003">
    <property type="protein sequence ID" value="KAK1925966.1"/>
    <property type="molecule type" value="Genomic_DNA"/>
</dbReference>
<feature type="transmembrane region" description="Helical" evidence="6">
    <location>
        <begin position="117"/>
        <end position="150"/>
    </location>
</feature>
<evidence type="ECO:0000256" key="2">
    <source>
        <dbReference type="ARBA" id="ARBA00022692"/>
    </source>
</evidence>
<evidence type="ECO:0000256" key="3">
    <source>
        <dbReference type="ARBA" id="ARBA00022989"/>
    </source>
</evidence>
<feature type="transmembrane region" description="Helical" evidence="6">
    <location>
        <begin position="416"/>
        <end position="434"/>
    </location>
</feature>
<keyword evidence="9" id="KW-1185">Reference proteome</keyword>
<dbReference type="AlphaFoldDB" id="A0AAD9FTF3"/>
<evidence type="ECO:0000259" key="7">
    <source>
        <dbReference type="Pfam" id="PF00324"/>
    </source>
</evidence>
<feature type="transmembrane region" description="Helical" evidence="6">
    <location>
        <begin position="521"/>
        <end position="539"/>
    </location>
</feature>
<feature type="region of interest" description="Disordered" evidence="5">
    <location>
        <begin position="1"/>
        <end position="54"/>
    </location>
</feature>
<evidence type="ECO:0000256" key="6">
    <source>
        <dbReference type="SAM" id="Phobius"/>
    </source>
</evidence>
<feature type="transmembrane region" description="Helical" evidence="6">
    <location>
        <begin position="232"/>
        <end position="252"/>
    </location>
</feature>
<dbReference type="Gene3D" id="1.20.1740.10">
    <property type="entry name" value="Amino acid/polyamine transporter I"/>
    <property type="match status" value="1"/>
</dbReference>
<dbReference type="InterPro" id="IPR050524">
    <property type="entry name" value="APC_YAT"/>
</dbReference>
<feature type="domain" description="Amino acid permease/ SLC12A" evidence="7">
    <location>
        <begin position="89"/>
        <end position="535"/>
    </location>
</feature>